<dbReference type="InterPro" id="IPR004090">
    <property type="entry name" value="Chemotax_Me-accpt_rcpt"/>
</dbReference>
<dbReference type="AlphaFoldDB" id="A0A255Z389"/>
<feature type="transmembrane region" description="Helical" evidence="4">
    <location>
        <begin position="191"/>
        <end position="216"/>
    </location>
</feature>
<keyword evidence="8" id="KW-1185">Reference proteome</keyword>
<dbReference type="GO" id="GO:0016020">
    <property type="term" value="C:membrane"/>
    <property type="evidence" value="ECO:0007669"/>
    <property type="project" value="InterPro"/>
</dbReference>
<organism evidence="7 8">
    <name type="scientific">Niveispirillum lacus</name>
    <dbReference type="NCBI Taxonomy" id="1981099"/>
    <lineage>
        <taxon>Bacteria</taxon>
        <taxon>Pseudomonadati</taxon>
        <taxon>Pseudomonadota</taxon>
        <taxon>Alphaproteobacteria</taxon>
        <taxon>Rhodospirillales</taxon>
        <taxon>Azospirillaceae</taxon>
        <taxon>Niveispirillum</taxon>
    </lineage>
</organism>
<dbReference type="Pfam" id="PF00672">
    <property type="entry name" value="HAMP"/>
    <property type="match status" value="1"/>
</dbReference>
<dbReference type="InterPro" id="IPR007891">
    <property type="entry name" value="CHASE3"/>
</dbReference>
<dbReference type="InterPro" id="IPR004089">
    <property type="entry name" value="MCPsignal_dom"/>
</dbReference>
<feature type="domain" description="HAMP" evidence="6">
    <location>
        <begin position="213"/>
        <end position="266"/>
    </location>
</feature>
<evidence type="ECO:0000256" key="2">
    <source>
        <dbReference type="ARBA" id="ARBA00029447"/>
    </source>
</evidence>
<evidence type="ECO:0008006" key="9">
    <source>
        <dbReference type="Google" id="ProtNLM"/>
    </source>
</evidence>
<dbReference type="PROSITE" id="PS50885">
    <property type="entry name" value="HAMP"/>
    <property type="match status" value="1"/>
</dbReference>
<evidence type="ECO:0000256" key="4">
    <source>
        <dbReference type="SAM" id="Phobius"/>
    </source>
</evidence>
<sequence length="562" mass="58950">MLATLRNLSIARKLLMAFGALVLTSAAVGMINRGQLTFIEAGNVETVHTYEVMRTVRQLTLAKVDQETGLRGFLLTADDNFLEPYYAGIKNFDDSFARASELTKNDPEQQARLRDIKQASDAWNRDVAEPMIAGMKDPATREATRAMAATGIGKTRMIALRAKVEEVQDTQRALLESRREGLQGAFLTANIATIAGAIGSLIIAIGAGLALAGAIARPIVKMTDQMGLLAGGDKTITVVGLDRKDEVGGMARALEVFRQNAIRADELAAEQAREQAAKVRRTQAIEDLIARFDREVSDVLGSVTGATSQLDATAQGMTAIAEETRAQATATASAADQTAANVQTVASAAEEMASSIQEIARQVVHSTQVADQAADQAARTNDTVQTLAEAAQRIGTVVQLISEIASQTNLLALNATIEAARAGEAGKGFAVVASEVKSLANQTAKATDEIALQIQSMQAVTGDAVGAIGSITGTIGQINEAMATISAAVEQQNATTLEISRNVQQAALGTREVSSNIATVTQAAGETGASATQVLGAARELGEQAEIMKNRVETFLSGIRAA</sequence>
<dbReference type="Proteomes" id="UP000216998">
    <property type="component" value="Unassembled WGS sequence"/>
</dbReference>
<dbReference type="SMART" id="SM00283">
    <property type="entry name" value="MA"/>
    <property type="match status" value="1"/>
</dbReference>
<dbReference type="Gene3D" id="1.10.8.500">
    <property type="entry name" value="HAMP domain in histidine kinase"/>
    <property type="match status" value="1"/>
</dbReference>
<comment type="caution">
    <text evidence="7">The sequence shown here is derived from an EMBL/GenBank/DDBJ whole genome shotgun (WGS) entry which is preliminary data.</text>
</comment>
<evidence type="ECO:0000259" key="5">
    <source>
        <dbReference type="PROSITE" id="PS50111"/>
    </source>
</evidence>
<feature type="domain" description="Methyl-accepting transducer" evidence="5">
    <location>
        <begin position="306"/>
        <end position="542"/>
    </location>
</feature>
<evidence type="ECO:0000313" key="7">
    <source>
        <dbReference type="EMBL" id="OYQ35394.1"/>
    </source>
</evidence>
<keyword evidence="4" id="KW-0812">Transmembrane</keyword>
<dbReference type="GO" id="GO:0007165">
    <property type="term" value="P:signal transduction"/>
    <property type="evidence" value="ECO:0007669"/>
    <property type="project" value="UniProtKB-KW"/>
</dbReference>
<dbReference type="InterPro" id="IPR003660">
    <property type="entry name" value="HAMP_dom"/>
</dbReference>
<reference evidence="7 8" key="1">
    <citation type="submission" date="2017-07" db="EMBL/GenBank/DDBJ databases">
        <title>Niveispirillum cyanobacteriorum sp. nov., isolated from cyanobacterial aggregates in a eutrophic lake.</title>
        <authorList>
            <person name="Cai H."/>
        </authorList>
    </citation>
    <scope>NUCLEOTIDE SEQUENCE [LARGE SCALE GENOMIC DNA]</scope>
    <source>
        <strain evidence="8">TH1-14</strain>
    </source>
</reference>
<dbReference type="SMART" id="SM00304">
    <property type="entry name" value="HAMP"/>
    <property type="match status" value="1"/>
</dbReference>
<evidence type="ECO:0000256" key="3">
    <source>
        <dbReference type="PROSITE-ProRule" id="PRU00284"/>
    </source>
</evidence>
<dbReference type="OrthoDB" id="8482111at2"/>
<protein>
    <recommendedName>
        <fullName evidence="9">Chemotaxis protein</fullName>
    </recommendedName>
</protein>
<dbReference type="Pfam" id="PF00015">
    <property type="entry name" value="MCPsignal"/>
    <property type="match status" value="1"/>
</dbReference>
<dbReference type="PANTHER" id="PTHR32089:SF112">
    <property type="entry name" value="LYSOZYME-LIKE PROTEIN-RELATED"/>
    <property type="match status" value="1"/>
</dbReference>
<dbReference type="GO" id="GO:0004888">
    <property type="term" value="F:transmembrane signaling receptor activity"/>
    <property type="evidence" value="ECO:0007669"/>
    <property type="project" value="InterPro"/>
</dbReference>
<dbReference type="SUPFAM" id="SSF58104">
    <property type="entry name" value="Methyl-accepting chemotaxis protein (MCP) signaling domain"/>
    <property type="match status" value="1"/>
</dbReference>
<comment type="similarity">
    <text evidence="2">Belongs to the methyl-accepting chemotaxis (MCP) protein family.</text>
</comment>
<evidence type="ECO:0000256" key="1">
    <source>
        <dbReference type="ARBA" id="ARBA00023224"/>
    </source>
</evidence>
<dbReference type="CDD" id="cd19410">
    <property type="entry name" value="HK9-like_sensor"/>
    <property type="match status" value="1"/>
</dbReference>
<evidence type="ECO:0000313" key="8">
    <source>
        <dbReference type="Proteomes" id="UP000216998"/>
    </source>
</evidence>
<dbReference type="PANTHER" id="PTHR32089">
    <property type="entry name" value="METHYL-ACCEPTING CHEMOTAXIS PROTEIN MCPB"/>
    <property type="match status" value="1"/>
</dbReference>
<keyword evidence="1 3" id="KW-0807">Transducer</keyword>
<dbReference type="RefSeq" id="WP_094455825.1">
    <property type="nucleotide sequence ID" value="NZ_NOXU01000026.1"/>
</dbReference>
<name>A0A255Z389_9PROT</name>
<keyword evidence="4" id="KW-0472">Membrane</keyword>
<gene>
    <name evidence="7" type="ORF">CHU95_08980</name>
</gene>
<dbReference type="PROSITE" id="PS50111">
    <property type="entry name" value="CHEMOTAXIS_TRANSDUC_2"/>
    <property type="match status" value="1"/>
</dbReference>
<dbReference type="PRINTS" id="PR00260">
    <property type="entry name" value="CHEMTRNSDUCR"/>
</dbReference>
<dbReference type="Gene3D" id="1.10.287.950">
    <property type="entry name" value="Methyl-accepting chemotaxis protein"/>
    <property type="match status" value="1"/>
</dbReference>
<evidence type="ECO:0000259" key="6">
    <source>
        <dbReference type="PROSITE" id="PS50885"/>
    </source>
</evidence>
<keyword evidence="4" id="KW-1133">Transmembrane helix</keyword>
<dbReference type="Pfam" id="PF05227">
    <property type="entry name" value="CHASE3"/>
    <property type="match status" value="1"/>
</dbReference>
<accession>A0A255Z389</accession>
<proteinExistence type="inferred from homology"/>
<dbReference type="EMBL" id="NOXU01000026">
    <property type="protein sequence ID" value="OYQ35394.1"/>
    <property type="molecule type" value="Genomic_DNA"/>
</dbReference>
<dbReference type="GO" id="GO:0006935">
    <property type="term" value="P:chemotaxis"/>
    <property type="evidence" value="ECO:0007669"/>
    <property type="project" value="InterPro"/>
</dbReference>